<keyword evidence="2" id="KW-0963">Cytoplasm</keyword>
<dbReference type="Gene3D" id="2.130.10.10">
    <property type="entry name" value="YVTN repeat-like/Quinoprotein amine dehydrogenase"/>
    <property type="match status" value="2"/>
</dbReference>
<dbReference type="PIRSF" id="PIRSF036424">
    <property type="entry name" value="eIF3b"/>
    <property type="match status" value="1"/>
</dbReference>
<evidence type="ECO:0000256" key="6">
    <source>
        <dbReference type="ARBA" id="ARBA00022884"/>
    </source>
</evidence>
<evidence type="ECO:0000313" key="10">
    <source>
        <dbReference type="EMBL" id="RWS22359.1"/>
    </source>
</evidence>
<evidence type="ECO:0000256" key="2">
    <source>
        <dbReference type="ARBA" id="ARBA00022490"/>
    </source>
</evidence>
<protein>
    <submittedName>
        <fullName evidence="10">Eukaryotic translation initiation factor 3 subunit B-like protein</fullName>
    </submittedName>
</protein>
<comment type="subcellular location">
    <subcellularLocation>
        <location evidence="1">Cytoplasm</location>
    </subcellularLocation>
</comment>
<dbReference type="SUPFAM" id="SSF54928">
    <property type="entry name" value="RNA-binding domain, RBD"/>
    <property type="match status" value="1"/>
</dbReference>
<dbReference type="Pfam" id="PF00076">
    <property type="entry name" value="RRM_1"/>
    <property type="match status" value="1"/>
</dbReference>
<gene>
    <name evidence="10" type="ORF">B4U80_09587</name>
</gene>
<evidence type="ECO:0000259" key="9">
    <source>
        <dbReference type="PROSITE" id="PS50102"/>
    </source>
</evidence>
<evidence type="ECO:0000256" key="4">
    <source>
        <dbReference type="ARBA" id="ARBA00022574"/>
    </source>
</evidence>
<evidence type="ECO:0000313" key="11">
    <source>
        <dbReference type="Proteomes" id="UP000288716"/>
    </source>
</evidence>
<accession>A0A443S4A6</accession>
<dbReference type="AlphaFoldDB" id="A0A443S4A6"/>
<dbReference type="CDD" id="cd12278">
    <property type="entry name" value="RRM_eIF3B"/>
    <property type="match status" value="1"/>
</dbReference>
<sequence length="655" mass="76342">LVPELLRKKPKEHDSFDSLVVVDRVPQVGSDRFPKLKTVMNKLFSKFGAIKNEYYAFDESGNTKGFLFIEYETADQALEAVKDIDGYRLDKQHVLAVNLFNDIEKYANVPETWEPPKPQPYDDKGNLRSWLQDPDCYDHYSVLYDGGEMTAVYSNSNPQPTLVKERKLWTETVVLWSPLGTYLATFHKRGIALWGGEDFAQFNRFAHEGVSLIDFSPCEKYLVTFSSVLAATDDPNAIILWDVRTAIKKRSFHADNDHVIWPIFKWSIDDKYFARVSQDMLSIYETPSMMLLDKKSMKIPGIRNFSWSPSQNILAYWVAEDKDVPARVTLIEIPSRKELRAKNLFSVADCRMHWQKAGDYLCVKVDRYTKAKKEKNESKYSGSYYNFEIFHMREKQIPVDSIEIKEGIVAFSWEPVGSKFAIIHGDGPQLFSVSFYGIKPGATVSLLKKFENKQCNHLFWSPAGQYLVLAALRSLNNSLEFVDTSDFTVTTQSEHFMATDVEWDPTGRYVVTAVSWWAHKGDNAYWIWSFQGRLIRKHPLDNFCQLLWRPRPPSLLTEDKIKEIKRNLKKYSAEFEIKDRMVLSKVSKDILEKRKRLMGEFRSYREKRQENCKGNRNHYLELRYGENHQVENESENVEEETIEFFVKLEELVEED</sequence>
<dbReference type="GO" id="GO:0003743">
    <property type="term" value="F:translation initiation factor activity"/>
    <property type="evidence" value="ECO:0007669"/>
    <property type="project" value="UniProtKB-KW"/>
</dbReference>
<dbReference type="GO" id="GO:0003723">
    <property type="term" value="F:RNA binding"/>
    <property type="evidence" value="ECO:0007669"/>
    <property type="project" value="UniProtKB-UniRule"/>
</dbReference>
<comment type="caution">
    <text evidence="10">The sequence shown here is derived from an EMBL/GenBank/DDBJ whole genome shotgun (WGS) entry which is preliminary data.</text>
</comment>
<dbReference type="SMART" id="SM00360">
    <property type="entry name" value="RRM"/>
    <property type="match status" value="1"/>
</dbReference>
<dbReference type="InterPro" id="IPR012677">
    <property type="entry name" value="Nucleotide-bd_a/b_plait_sf"/>
</dbReference>
<dbReference type="SUPFAM" id="SSF82171">
    <property type="entry name" value="DPP6 N-terminal domain-like"/>
    <property type="match status" value="1"/>
</dbReference>
<dbReference type="Gene3D" id="3.30.70.330">
    <property type="match status" value="1"/>
</dbReference>
<dbReference type="PANTHER" id="PTHR14068:SF0">
    <property type="entry name" value="EUKARYOTIC TRANSLATION INITIATION FACTOR 3 SUBUNIT B"/>
    <property type="match status" value="1"/>
</dbReference>
<evidence type="ECO:0000256" key="5">
    <source>
        <dbReference type="ARBA" id="ARBA00022737"/>
    </source>
</evidence>
<dbReference type="VEuPathDB" id="VectorBase:LDEU009681"/>
<dbReference type="FunFam" id="3.30.70.330:FF:000235">
    <property type="entry name" value="Eukaryotic translation initiation factor 3 subunit B"/>
    <property type="match status" value="1"/>
</dbReference>
<dbReference type="Proteomes" id="UP000288716">
    <property type="component" value="Unassembled WGS sequence"/>
</dbReference>
<dbReference type="InterPro" id="IPR015943">
    <property type="entry name" value="WD40/YVTN_repeat-like_dom_sf"/>
</dbReference>
<dbReference type="InterPro" id="IPR035979">
    <property type="entry name" value="RBD_domain_sf"/>
</dbReference>
<dbReference type="InterPro" id="IPR013979">
    <property type="entry name" value="TIF_beta_prop-like"/>
</dbReference>
<dbReference type="InterPro" id="IPR011400">
    <property type="entry name" value="EIF3B"/>
</dbReference>
<dbReference type="OrthoDB" id="10250414at2759"/>
<dbReference type="STRING" id="299467.A0A443S4A6"/>
<evidence type="ECO:0000256" key="3">
    <source>
        <dbReference type="ARBA" id="ARBA00022540"/>
    </source>
</evidence>
<dbReference type="Pfam" id="PF08662">
    <property type="entry name" value="eIF2A"/>
    <property type="match status" value="1"/>
</dbReference>
<feature type="non-terminal residue" evidence="10">
    <location>
        <position position="1"/>
    </location>
</feature>
<keyword evidence="11" id="KW-1185">Reference proteome</keyword>
<evidence type="ECO:0000256" key="1">
    <source>
        <dbReference type="ARBA" id="ARBA00004496"/>
    </source>
</evidence>
<proteinExistence type="inferred from homology"/>
<dbReference type="FunFam" id="2.130.10.10:FF:001060">
    <property type="entry name" value="Eukaryotic translation initiation factor 3 subunit B"/>
    <property type="match status" value="1"/>
</dbReference>
<dbReference type="PROSITE" id="PS50102">
    <property type="entry name" value="RRM"/>
    <property type="match status" value="1"/>
</dbReference>
<dbReference type="InterPro" id="IPR034363">
    <property type="entry name" value="eIF3B_RRM"/>
</dbReference>
<keyword evidence="3 10" id="KW-0396">Initiation factor</keyword>
<dbReference type="GO" id="GO:0005852">
    <property type="term" value="C:eukaryotic translation initiation factor 3 complex"/>
    <property type="evidence" value="ECO:0007669"/>
    <property type="project" value="InterPro"/>
</dbReference>
<evidence type="ECO:0000256" key="7">
    <source>
        <dbReference type="ARBA" id="ARBA00022917"/>
    </source>
</evidence>
<dbReference type="HAMAP" id="MF_03001">
    <property type="entry name" value="eIF3b"/>
    <property type="match status" value="1"/>
</dbReference>
<keyword evidence="6 8" id="KW-0694">RNA-binding</keyword>
<evidence type="ECO:0000256" key="8">
    <source>
        <dbReference type="PROSITE-ProRule" id="PRU00176"/>
    </source>
</evidence>
<dbReference type="PANTHER" id="PTHR14068">
    <property type="entry name" value="EUKARYOTIC TRANSLATION INITIATION FACTOR 3 EIF3 -RELATED"/>
    <property type="match status" value="1"/>
</dbReference>
<reference evidence="10 11" key="1">
    <citation type="journal article" date="2018" name="Gigascience">
        <title>Genomes of trombidid mites reveal novel predicted allergens and laterally-transferred genes associated with secondary metabolism.</title>
        <authorList>
            <person name="Dong X."/>
            <person name="Chaisiri K."/>
            <person name="Xia D."/>
            <person name="Armstrong S.D."/>
            <person name="Fang Y."/>
            <person name="Donnelly M.J."/>
            <person name="Kadowaki T."/>
            <person name="McGarry J.W."/>
            <person name="Darby A.C."/>
            <person name="Makepeace B.L."/>
        </authorList>
    </citation>
    <scope>NUCLEOTIDE SEQUENCE [LARGE SCALE GENOMIC DNA]</scope>
    <source>
        <strain evidence="10">UoL-UT</strain>
    </source>
</reference>
<keyword evidence="4" id="KW-0853">WD repeat</keyword>
<name>A0A443S4A6_9ACAR</name>
<organism evidence="10 11">
    <name type="scientific">Leptotrombidium deliense</name>
    <dbReference type="NCBI Taxonomy" id="299467"/>
    <lineage>
        <taxon>Eukaryota</taxon>
        <taxon>Metazoa</taxon>
        <taxon>Ecdysozoa</taxon>
        <taxon>Arthropoda</taxon>
        <taxon>Chelicerata</taxon>
        <taxon>Arachnida</taxon>
        <taxon>Acari</taxon>
        <taxon>Acariformes</taxon>
        <taxon>Trombidiformes</taxon>
        <taxon>Prostigmata</taxon>
        <taxon>Anystina</taxon>
        <taxon>Parasitengona</taxon>
        <taxon>Trombiculoidea</taxon>
        <taxon>Trombiculidae</taxon>
        <taxon>Leptotrombidium</taxon>
    </lineage>
</organism>
<keyword evidence="7" id="KW-0648">Protein biosynthesis</keyword>
<dbReference type="EMBL" id="NCKV01009025">
    <property type="protein sequence ID" value="RWS22359.1"/>
    <property type="molecule type" value="Genomic_DNA"/>
</dbReference>
<keyword evidence="5" id="KW-0677">Repeat</keyword>
<dbReference type="GO" id="GO:0031369">
    <property type="term" value="F:translation initiation factor binding"/>
    <property type="evidence" value="ECO:0007669"/>
    <property type="project" value="InterPro"/>
</dbReference>
<feature type="domain" description="RRM" evidence="9">
    <location>
        <begin position="18"/>
        <end position="102"/>
    </location>
</feature>
<dbReference type="InterPro" id="IPR000504">
    <property type="entry name" value="RRM_dom"/>
</dbReference>